<dbReference type="Proteomes" id="UP000308549">
    <property type="component" value="Unassembled WGS sequence"/>
</dbReference>
<sequence>MSEIHTSARVEDAYHVLRDPTILCEELKAKLSTSAFQFFDAVNFALDTFAWMDESQRNEEWSKTIFGIGAERKSGRTGLIAGFFSVFPTDEDSSTPIRTKADQEGYTHVLYLDVAKTTCVDRVETDSDLTDHLMLSDDDVALAERDTQYTADLLHNLCTHDQKRNLSQAEQALDSIVSDFEVKPDAMLVMDADDTLTEVDASPLRYSHLAFYQAMLLYEEVEKLRFAYWVKNVASRITIHPPFAELLETAKGHPQVRTLIITSGIKQV</sequence>
<name>A0A4U0TKC8_9PEZI</name>
<evidence type="ECO:0000313" key="2">
    <source>
        <dbReference type="Proteomes" id="UP000308549"/>
    </source>
</evidence>
<proteinExistence type="predicted"/>
<comment type="caution">
    <text evidence="1">The sequence shown here is derived from an EMBL/GenBank/DDBJ whole genome shotgun (WGS) entry which is preliminary data.</text>
</comment>
<organism evidence="1 2">
    <name type="scientific">Salinomyces thailandicus</name>
    <dbReference type="NCBI Taxonomy" id="706561"/>
    <lineage>
        <taxon>Eukaryota</taxon>
        <taxon>Fungi</taxon>
        <taxon>Dikarya</taxon>
        <taxon>Ascomycota</taxon>
        <taxon>Pezizomycotina</taxon>
        <taxon>Dothideomycetes</taxon>
        <taxon>Dothideomycetidae</taxon>
        <taxon>Mycosphaerellales</taxon>
        <taxon>Teratosphaeriaceae</taxon>
        <taxon>Salinomyces</taxon>
    </lineage>
</organism>
<protein>
    <submittedName>
        <fullName evidence="1">Uncharacterized protein</fullName>
    </submittedName>
</protein>
<dbReference type="AlphaFoldDB" id="A0A4U0TKC8"/>
<reference evidence="1 2" key="1">
    <citation type="submission" date="2017-03" db="EMBL/GenBank/DDBJ databases">
        <title>Genomes of endolithic fungi from Antarctica.</title>
        <authorList>
            <person name="Coleine C."/>
            <person name="Masonjones S."/>
            <person name="Stajich J.E."/>
        </authorList>
    </citation>
    <scope>NUCLEOTIDE SEQUENCE [LARGE SCALE GENOMIC DNA]</scope>
    <source>
        <strain evidence="1 2">CCFEE 6315</strain>
    </source>
</reference>
<dbReference type="OrthoDB" id="5416609at2759"/>
<accession>A0A4U0TKC8</accession>
<dbReference type="EMBL" id="NAJL01000083">
    <property type="protein sequence ID" value="TKA22142.1"/>
    <property type="molecule type" value="Genomic_DNA"/>
</dbReference>
<keyword evidence="2" id="KW-1185">Reference proteome</keyword>
<gene>
    <name evidence="1" type="ORF">B0A50_08199</name>
</gene>
<evidence type="ECO:0000313" key="1">
    <source>
        <dbReference type="EMBL" id="TKA22142.1"/>
    </source>
</evidence>